<accession>A0A5E6TME0</accession>
<dbReference type="SUPFAM" id="SSF51735">
    <property type="entry name" value="NAD(P)-binding Rossmann-fold domains"/>
    <property type="match status" value="1"/>
</dbReference>
<dbReference type="InterPro" id="IPR036291">
    <property type="entry name" value="NAD(P)-bd_dom_sf"/>
</dbReference>
<dbReference type="EMBL" id="CABVGX010000021">
    <property type="protein sequence ID" value="VVM93447.1"/>
    <property type="molecule type" value="Genomic_DNA"/>
</dbReference>
<dbReference type="OrthoDB" id="109589at2"/>
<dbReference type="GO" id="GO:0016491">
    <property type="term" value="F:oxidoreductase activity"/>
    <property type="evidence" value="ECO:0007669"/>
    <property type="project" value="UniProtKB-KW"/>
</dbReference>
<dbReference type="FunFam" id="3.40.50.720:FF:000594">
    <property type="entry name" value="Short-chain oxidoreductase"/>
    <property type="match status" value="1"/>
</dbReference>
<dbReference type="RefSeq" id="WP_150581064.1">
    <property type="nucleotide sequence ID" value="NZ_CABVGX010000021.1"/>
</dbReference>
<evidence type="ECO:0000256" key="3">
    <source>
        <dbReference type="ARBA" id="ARBA00071493"/>
    </source>
</evidence>
<dbReference type="Proteomes" id="UP000325607">
    <property type="component" value="Unassembled WGS sequence"/>
</dbReference>
<evidence type="ECO:0000256" key="2">
    <source>
        <dbReference type="ARBA" id="ARBA00023002"/>
    </source>
</evidence>
<dbReference type="AlphaFoldDB" id="A0A5E6TME0"/>
<dbReference type="PRINTS" id="PR00081">
    <property type="entry name" value="GDHRDH"/>
</dbReference>
<name>A0A5E6TME0_PSEFL</name>
<organism evidence="4 5">
    <name type="scientific">Pseudomonas fluorescens</name>
    <dbReference type="NCBI Taxonomy" id="294"/>
    <lineage>
        <taxon>Bacteria</taxon>
        <taxon>Pseudomonadati</taxon>
        <taxon>Pseudomonadota</taxon>
        <taxon>Gammaproteobacteria</taxon>
        <taxon>Pseudomonadales</taxon>
        <taxon>Pseudomonadaceae</taxon>
        <taxon>Pseudomonas</taxon>
    </lineage>
</organism>
<dbReference type="PANTHER" id="PTHR24320:SF272">
    <property type="entry name" value="NAD(P)-BINDING ROSSMANN-FOLD SUPERFAMILY PROTEIN"/>
    <property type="match status" value="1"/>
</dbReference>
<sequence>MTRISTPFGFHSTAQEVIKGVDLTGKRAIVTGGAAGIGIETVRALISAGAHVTLAVRRPQAAELIAAELRAEGRGTVDVRSIDLADLSSVRSFAAAWSGPLHILVNNAGIMAVPERQLTSQGYERQFATNFLGHFALVLGLQDALFNAEGARVVSLSSSANLLGPVVFDDINFDFRPYEPFAAYSQAKSACALIAVEISRRWSDRGVFANAVNPGAIATNLQKHTGGLKTPVERQKTVQQGAATSVLLAASALLDGMGGRYFEDCNEAQVVSTRPADYTGVAAYAIDSGNARRLWEVATRMIE</sequence>
<dbReference type="Gene3D" id="3.40.50.720">
    <property type="entry name" value="NAD(P)-binding Rossmann-like Domain"/>
    <property type="match status" value="1"/>
</dbReference>
<proteinExistence type="inferred from homology"/>
<dbReference type="PANTHER" id="PTHR24320">
    <property type="entry name" value="RETINOL DEHYDROGENASE"/>
    <property type="match status" value="1"/>
</dbReference>
<dbReference type="InterPro" id="IPR002347">
    <property type="entry name" value="SDR_fam"/>
</dbReference>
<protein>
    <recommendedName>
        <fullName evidence="3">Probable oxidoreductase</fullName>
    </recommendedName>
</protein>
<evidence type="ECO:0000313" key="4">
    <source>
        <dbReference type="EMBL" id="VVM93447.1"/>
    </source>
</evidence>
<dbReference type="Pfam" id="PF00106">
    <property type="entry name" value="adh_short"/>
    <property type="match status" value="1"/>
</dbReference>
<evidence type="ECO:0000313" key="5">
    <source>
        <dbReference type="Proteomes" id="UP000325607"/>
    </source>
</evidence>
<gene>
    <name evidence="4" type="ORF">PS645_02905</name>
</gene>
<keyword evidence="2" id="KW-0560">Oxidoreductase</keyword>
<reference evidence="4 5" key="1">
    <citation type="submission" date="2019-09" db="EMBL/GenBank/DDBJ databases">
        <authorList>
            <person name="Chandra G."/>
            <person name="Truman W A."/>
        </authorList>
    </citation>
    <scope>NUCLEOTIDE SEQUENCE [LARGE SCALE GENOMIC DNA]</scope>
    <source>
        <strain evidence="4">PS645</strain>
    </source>
</reference>
<comment type="similarity">
    <text evidence="1">Belongs to the short-chain dehydrogenases/reductases (SDR) family.</text>
</comment>
<evidence type="ECO:0000256" key="1">
    <source>
        <dbReference type="ARBA" id="ARBA00006484"/>
    </source>
</evidence>